<feature type="compositionally biased region" description="Basic and acidic residues" evidence="5">
    <location>
        <begin position="66"/>
        <end position="76"/>
    </location>
</feature>
<keyword evidence="8" id="KW-1185">Reference proteome</keyword>
<dbReference type="Gene3D" id="3.40.50.300">
    <property type="entry name" value="P-loop containing nucleotide triphosphate hydrolases"/>
    <property type="match status" value="2"/>
</dbReference>
<evidence type="ECO:0000259" key="6">
    <source>
        <dbReference type="PROSITE" id="PS51192"/>
    </source>
</evidence>
<comment type="domain">
    <text evidence="4">The Q motif is unique to and characteristic of the DEAD box family of RNA helicases and controls ATP binding and hydrolysis.</text>
</comment>
<dbReference type="PROSITE" id="PS51192">
    <property type="entry name" value="HELICASE_ATP_BIND_1"/>
    <property type="match status" value="1"/>
</dbReference>
<feature type="region of interest" description="Disordered" evidence="5">
    <location>
        <begin position="853"/>
        <end position="989"/>
    </location>
</feature>
<dbReference type="SMART" id="SM00487">
    <property type="entry name" value="DEXDc"/>
    <property type="match status" value="1"/>
</dbReference>
<feature type="compositionally biased region" description="Basic residues" evidence="5">
    <location>
        <begin position="77"/>
        <end position="87"/>
    </location>
</feature>
<feature type="region of interest" description="Disordered" evidence="5">
    <location>
        <begin position="65"/>
        <end position="129"/>
    </location>
</feature>
<comment type="caution">
    <text evidence="7">The sequence shown here is derived from an EMBL/GenBank/DDBJ whole genome shotgun (WGS) entry which is preliminary data.</text>
</comment>
<evidence type="ECO:0000256" key="2">
    <source>
        <dbReference type="ARBA" id="ARBA00022801"/>
    </source>
</evidence>
<feature type="compositionally biased region" description="Acidic residues" evidence="5">
    <location>
        <begin position="910"/>
        <end position="939"/>
    </location>
</feature>
<keyword evidence="1 4" id="KW-0547">Nucleotide-binding</keyword>
<evidence type="ECO:0000313" key="7">
    <source>
        <dbReference type="EMBL" id="KAK6543372.1"/>
    </source>
</evidence>
<evidence type="ECO:0000313" key="8">
    <source>
        <dbReference type="Proteomes" id="UP001365542"/>
    </source>
</evidence>
<feature type="domain" description="Helicase ATP-binding" evidence="6">
    <location>
        <begin position="207"/>
        <end position="374"/>
    </location>
</feature>
<feature type="compositionally biased region" description="Acidic residues" evidence="5">
    <location>
        <begin position="866"/>
        <end position="877"/>
    </location>
</feature>
<dbReference type="GO" id="GO:0005524">
    <property type="term" value="F:ATP binding"/>
    <property type="evidence" value="ECO:0007669"/>
    <property type="project" value="UniProtKB-UniRule"/>
</dbReference>
<dbReference type="GO" id="GO:0003724">
    <property type="term" value="F:RNA helicase activity"/>
    <property type="evidence" value="ECO:0007669"/>
    <property type="project" value="UniProtKB-EC"/>
</dbReference>
<keyword evidence="4" id="KW-0347">Helicase</keyword>
<comment type="catalytic activity">
    <reaction evidence="4">
        <text>ATP + H2O = ADP + phosphate + H(+)</text>
        <dbReference type="Rhea" id="RHEA:13065"/>
        <dbReference type="ChEBI" id="CHEBI:15377"/>
        <dbReference type="ChEBI" id="CHEBI:15378"/>
        <dbReference type="ChEBI" id="CHEBI:30616"/>
        <dbReference type="ChEBI" id="CHEBI:43474"/>
        <dbReference type="ChEBI" id="CHEBI:456216"/>
        <dbReference type="EC" id="3.6.4.13"/>
    </reaction>
</comment>
<dbReference type="InterPro" id="IPR011545">
    <property type="entry name" value="DEAD/DEAH_box_helicase_dom"/>
</dbReference>
<dbReference type="GO" id="GO:0016787">
    <property type="term" value="F:hydrolase activity"/>
    <property type="evidence" value="ECO:0007669"/>
    <property type="project" value="UniProtKB-KW"/>
</dbReference>
<dbReference type="Proteomes" id="UP001365542">
    <property type="component" value="Unassembled WGS sequence"/>
</dbReference>
<keyword evidence="4" id="KW-0694">RNA-binding</keyword>
<dbReference type="EMBL" id="JAVHJO010000001">
    <property type="protein sequence ID" value="KAK6543372.1"/>
    <property type="molecule type" value="Genomic_DNA"/>
</dbReference>
<dbReference type="EC" id="3.6.4.13" evidence="4"/>
<reference evidence="7 8" key="1">
    <citation type="submission" date="2019-10" db="EMBL/GenBank/DDBJ databases">
        <authorList>
            <person name="Palmer J.M."/>
        </authorList>
    </citation>
    <scope>NUCLEOTIDE SEQUENCE [LARGE SCALE GENOMIC DNA]</scope>
    <source>
        <strain evidence="7 8">TWF694</strain>
    </source>
</reference>
<proteinExistence type="inferred from homology"/>
<dbReference type="SUPFAM" id="SSF52540">
    <property type="entry name" value="P-loop containing nucleoside triphosphate hydrolases"/>
    <property type="match status" value="1"/>
</dbReference>
<dbReference type="AlphaFoldDB" id="A0AAV9XP93"/>
<gene>
    <name evidence="7" type="ORF">TWF694_000120</name>
</gene>
<dbReference type="InterPro" id="IPR027417">
    <property type="entry name" value="P-loop_NTPase"/>
</dbReference>
<evidence type="ECO:0000256" key="1">
    <source>
        <dbReference type="ARBA" id="ARBA00022741"/>
    </source>
</evidence>
<evidence type="ECO:0000256" key="5">
    <source>
        <dbReference type="SAM" id="MobiDB-lite"/>
    </source>
</evidence>
<comment type="function">
    <text evidence="4">RNA helicase.</text>
</comment>
<evidence type="ECO:0000256" key="4">
    <source>
        <dbReference type="RuleBase" id="RU365068"/>
    </source>
</evidence>
<keyword evidence="2 4" id="KW-0378">Hydrolase</keyword>
<feature type="compositionally biased region" description="Basic and acidic residues" evidence="5">
    <location>
        <begin position="88"/>
        <end position="113"/>
    </location>
</feature>
<feature type="region of interest" description="Disordered" evidence="5">
    <location>
        <begin position="1025"/>
        <end position="1071"/>
    </location>
</feature>
<dbReference type="Pfam" id="PF00270">
    <property type="entry name" value="DEAD"/>
    <property type="match status" value="1"/>
</dbReference>
<name>A0AAV9XP93_9PEZI</name>
<dbReference type="PANTHER" id="PTHR24031">
    <property type="entry name" value="RNA HELICASE"/>
    <property type="match status" value="1"/>
</dbReference>
<dbReference type="InterPro" id="IPR014001">
    <property type="entry name" value="Helicase_ATP-bd"/>
</dbReference>
<keyword evidence="3 4" id="KW-0067">ATP-binding</keyword>
<evidence type="ECO:0000256" key="3">
    <source>
        <dbReference type="ARBA" id="ARBA00022840"/>
    </source>
</evidence>
<comment type="similarity">
    <text evidence="4">Belongs to the DEAD box helicase family.</text>
</comment>
<protein>
    <recommendedName>
        <fullName evidence="4">ATP-dependent RNA helicase</fullName>
        <ecNumber evidence="4">3.6.4.13</ecNumber>
    </recommendedName>
</protein>
<sequence>MLRLNSRILGKQATSPTKTTLYICQHCSFQASTALRPSASNSLRTLGCYRGYHATASLLRWSDGVRQSRPDREPYKPRKPYGRPRYKNSKDNYPDEDRNLQFDERRYRTHDSGVRGGGNRRGEQDSSPDLRSIVEASRGSRDADYTQQLHKLKREELEKRDPAMQVLKTMEKPETFQDASLRPIVKKALARAYPNITAMSQSQRNMLLLLQDGYSLCATGPPGSGKSFTAALWLLQTMRSIKSTTMPDGTTRRTPSNTAIVFVPTIDLLFQWEGWLNNLVSAFTEPGQPAIPKETIFQAFTRLSPDQNAQEIAQLQRLQKFPSPHIIVTTPTRFMDILNDPHTKYLIDPKSLKVIIADEVDAMTTQRPAPKSLADMKKSSVIRDQYKWAKPTPFELCMDRLLESRDVGTSMFANDEPLEPLQYCFISPNLSPVLQSKILYQKQWVEQGESRQNQLLNLGIRDFSKQFDTEKIQTNVWLPQRIKHYAMSVDITSGMMRDIPASQGDVLRRSKDEQAEIAKYINVLKCHHDPRVEVMSNQALAVEAAQENILSNEEGSLTKFNYFAKTDDQEDVKDIITDLRNDFRHTSLPRQLVVEVLDFLLKRDNYPERVIVYFTPTVSRQEYIDALADAGFKADYIRNDTLEAAGVQLGRSDLPPPQTENTTRTRSDTTIWVASPHAVRGLDLPHFTHAYIMFPTTAYQKYAQMAGRIARYPFPNEVPAMPEPKGQVTTVFLEEPVGSHRFAPMVDGVIQIGSPVEALAWRRIHRMYALCGAKVDNYFREDEPYGALLKGVESHTTKFPDMDEELPWEAGVDLETQSQSQSHAELESDEGYEFLPMDGESPTTEISGLVSSQIKHETKQQGQESVEQDESDLEDSFEPIAVKREDGPVPVQTESSTSAKNAEVESSAESLEEVSAEEPSPEEEAIEAETREDENDPEDSPSIYEPVELEDGAHFAPEDSPGDVTPGASDETEPSVVPPELKGVGEDPLDIAEGLSEEEVKEFQEAQDQIFAAFLELNAIQDKLRQEKEAKEGPQSSKTENVVDEDGEVADLDIDRVQHHTVPAPKDDDSK</sequence>
<accession>A0AAV9XP93</accession>
<feature type="compositionally biased region" description="Acidic residues" evidence="5">
    <location>
        <begin position="1042"/>
        <end position="1052"/>
    </location>
</feature>
<organism evidence="7 8">
    <name type="scientific">Orbilia ellipsospora</name>
    <dbReference type="NCBI Taxonomy" id="2528407"/>
    <lineage>
        <taxon>Eukaryota</taxon>
        <taxon>Fungi</taxon>
        <taxon>Dikarya</taxon>
        <taxon>Ascomycota</taxon>
        <taxon>Pezizomycotina</taxon>
        <taxon>Orbiliomycetes</taxon>
        <taxon>Orbiliales</taxon>
        <taxon>Orbiliaceae</taxon>
        <taxon>Orbilia</taxon>
    </lineage>
</organism>
<dbReference type="GO" id="GO:0003723">
    <property type="term" value="F:RNA binding"/>
    <property type="evidence" value="ECO:0007669"/>
    <property type="project" value="UniProtKB-UniRule"/>
</dbReference>